<sequence>MNWRLRCGHSPAPDPISKVRRMSLQNLAANHDVFLIDQFGTVHDGTHPYPGALDALYQLRAMGKQVALLSNSGRRAGPNAERLAKIGVPDDAYDLNISSGEVAWHMLAAGILPETSGASRCLLISRDHDCSMLEGNGLTMTSDPQECDLVIIGGSEGEKVPLADYRTLLAPAASRRVPALCVNPDLVMLTPRGQAFGAGRIAEMYIELGGLVRWIGKPFPSIYDYTLRLLGDPPRERVVAIGDSVRHDIKGARAAGCHAVLVLTGIAGPAVLDDELHPDMILPGLRWDARAVREH</sequence>
<keyword evidence="1" id="KW-0378">Hydrolase</keyword>
<name>A0AAC9P9W3_9PROT</name>
<reference evidence="2" key="1">
    <citation type="submission" date="2016-11" db="EMBL/GenBank/DDBJ databases">
        <title>Comparative genomic and phenotypic analysis of Granulibacter bethesdensis clinical isolates from patients with chronic granulomatous disease.</title>
        <authorList>
            <person name="Zarember K.A."/>
            <person name="Porcella S.F."/>
            <person name="Chu J."/>
            <person name="Ding L."/>
            <person name="Dahlstrom E."/>
            <person name="Barbian K."/>
            <person name="Martens C."/>
            <person name="Sykora L."/>
            <person name="Kramer S."/>
            <person name="Pettinato A.M."/>
            <person name="Hong H."/>
            <person name="Wald G."/>
            <person name="Berg L.J."/>
            <person name="Rogge L.S."/>
            <person name="Greenberg D.E."/>
            <person name="Falcone E.L."/>
            <person name="Neves J.F."/>
            <person name="Simoes M.J."/>
            <person name="Casal M."/>
            <person name="Rodriguez-Lopez F.C."/>
            <person name="Zelazny A."/>
            <person name="Gallin J.I."/>
            <person name="Holland S.M."/>
        </authorList>
    </citation>
    <scope>NUCLEOTIDE SEQUENCE [LARGE SCALE GENOMIC DNA]</scope>
    <source>
        <strain evidence="2">NIH9.1</strain>
    </source>
</reference>
<dbReference type="Pfam" id="PF13242">
    <property type="entry name" value="Hydrolase_like"/>
    <property type="match status" value="1"/>
</dbReference>
<dbReference type="InterPro" id="IPR036412">
    <property type="entry name" value="HAD-like_sf"/>
</dbReference>
<dbReference type="GO" id="GO:0005737">
    <property type="term" value="C:cytoplasm"/>
    <property type="evidence" value="ECO:0007669"/>
    <property type="project" value="TreeGrafter"/>
</dbReference>
<dbReference type="InterPro" id="IPR006356">
    <property type="entry name" value="HAD-SF_hydro_IIA_hyp3"/>
</dbReference>
<protein>
    <submittedName>
        <fullName evidence="1">Hydrolase (HAD superfamily)</fullName>
    </submittedName>
</protein>
<gene>
    <name evidence="1" type="ORF">GbCGDNIH9_2239</name>
</gene>
<organism evidence="1 2">
    <name type="scientific">Granulibacter bethesdensis</name>
    <dbReference type="NCBI Taxonomy" id="364410"/>
    <lineage>
        <taxon>Bacteria</taxon>
        <taxon>Pseudomonadati</taxon>
        <taxon>Pseudomonadota</taxon>
        <taxon>Alphaproteobacteria</taxon>
        <taxon>Acetobacterales</taxon>
        <taxon>Acetobacteraceae</taxon>
        <taxon>Granulibacter</taxon>
    </lineage>
</organism>
<dbReference type="Gene3D" id="3.40.50.1000">
    <property type="entry name" value="HAD superfamily/HAD-like"/>
    <property type="match status" value="2"/>
</dbReference>
<accession>A0AAC9P9W3</accession>
<dbReference type="NCBIfam" id="TIGR01460">
    <property type="entry name" value="HAD-SF-IIA"/>
    <property type="match status" value="1"/>
</dbReference>
<dbReference type="InterPro" id="IPR006357">
    <property type="entry name" value="HAD-SF_hydro_IIA"/>
</dbReference>
<proteinExistence type="predicted"/>
<dbReference type="InterPro" id="IPR023214">
    <property type="entry name" value="HAD_sf"/>
</dbReference>
<dbReference type="Proteomes" id="UP000182373">
    <property type="component" value="Chromosome"/>
</dbReference>
<dbReference type="SUPFAM" id="SSF56784">
    <property type="entry name" value="HAD-like"/>
    <property type="match status" value="1"/>
</dbReference>
<dbReference type="PANTHER" id="PTHR19288:SF90">
    <property type="entry name" value="OS08G0542600 PROTEIN"/>
    <property type="match status" value="1"/>
</dbReference>
<evidence type="ECO:0000313" key="2">
    <source>
        <dbReference type="Proteomes" id="UP000182373"/>
    </source>
</evidence>
<dbReference type="GO" id="GO:0016791">
    <property type="term" value="F:phosphatase activity"/>
    <property type="evidence" value="ECO:0007669"/>
    <property type="project" value="TreeGrafter"/>
</dbReference>
<dbReference type="PANTHER" id="PTHR19288">
    <property type="entry name" value="4-NITROPHENYLPHOSPHATASE-RELATED"/>
    <property type="match status" value="1"/>
</dbReference>
<dbReference type="AlphaFoldDB" id="A0AAC9P9W3"/>
<dbReference type="NCBIfam" id="TIGR01459">
    <property type="entry name" value="HAD-SF-IIA-hyp4"/>
    <property type="match status" value="1"/>
</dbReference>
<dbReference type="CDD" id="cd07525">
    <property type="entry name" value="HAD_like"/>
    <property type="match status" value="1"/>
</dbReference>
<dbReference type="Pfam" id="PF13344">
    <property type="entry name" value="Hydrolase_6"/>
    <property type="match status" value="1"/>
</dbReference>
<dbReference type="EMBL" id="CP018191">
    <property type="protein sequence ID" value="APH55564.1"/>
    <property type="molecule type" value="Genomic_DNA"/>
</dbReference>
<evidence type="ECO:0000313" key="1">
    <source>
        <dbReference type="EMBL" id="APH55564.1"/>
    </source>
</evidence>